<comment type="caution">
    <text evidence="1">The sequence shown here is derived from an EMBL/GenBank/DDBJ whole genome shotgun (WGS) entry which is preliminary data.</text>
</comment>
<protein>
    <recommendedName>
        <fullName evidence="3">Haem-binding uptake Tiki superfamily ChaN domain-containing protein</fullName>
    </recommendedName>
</protein>
<evidence type="ECO:0008006" key="3">
    <source>
        <dbReference type="Google" id="ProtNLM"/>
    </source>
</evidence>
<dbReference type="PROSITE" id="PS51257">
    <property type="entry name" value="PROKAR_LIPOPROTEIN"/>
    <property type="match status" value="1"/>
</dbReference>
<evidence type="ECO:0000313" key="2">
    <source>
        <dbReference type="Proteomes" id="UP001248819"/>
    </source>
</evidence>
<evidence type="ECO:0000313" key="1">
    <source>
        <dbReference type="EMBL" id="MDT0650207.1"/>
    </source>
</evidence>
<accession>A0ABU3CV12</accession>
<dbReference type="Proteomes" id="UP001248819">
    <property type="component" value="Unassembled WGS sequence"/>
</dbReference>
<keyword evidence="2" id="KW-1185">Reference proteome</keyword>
<name>A0ABU3CV12_9FLAO</name>
<organism evidence="1 2">
    <name type="scientific">Autumnicola edwardsiae</name>
    <dbReference type="NCBI Taxonomy" id="3075594"/>
    <lineage>
        <taxon>Bacteria</taxon>
        <taxon>Pseudomonadati</taxon>
        <taxon>Bacteroidota</taxon>
        <taxon>Flavobacteriia</taxon>
        <taxon>Flavobacteriales</taxon>
        <taxon>Flavobacteriaceae</taxon>
        <taxon>Autumnicola</taxon>
    </lineage>
</organism>
<sequence>MLIDKLKKIFYTLILIVSFSGCSPKISQNFQNNRYINNYSLHIINDSLGIYFKTPADIDFVRSRKELKKIIQHSSIDFQNKILAYGRTNFPPYEFFVTIGNRNFSDDNKNLIVFDTVSRGKRIHFIGNPLNQSSANPLRNDLAATFNSLEIGEGYRKNITSVMEIVRKYNESNKFYYALDQIQQFPAYDKAEEWTKFQMEITYASFLGENLIYKELLDQYEANYTPQDSVKNKIEKAALFNTEAINLIIEEAGRHKVVMINENHFYPNHRLLLLEILPKLKEIGYNKLALEGLGANQDSILNQEGGYPTLKTGFYTSEQNFSNLIREAKSLGYEFVAYDDISAKNREVSQAKNLFEKTLEKHPRDKVLVLAGIAHILEKPTKNGNSRMATVLKSQYKIDPLTISQTHLSYYRKYFDEDYILLSSNDLSDYRLRSVDYHLLNNKSLDFSLWESNFKYKNEHDFDVQVALFYASELLYKTDYHNKVPYFTTIVKKGETVNLPVKSGKEIYLYSYDKNGNRIDKTVLGSSGNS</sequence>
<dbReference type="RefSeq" id="WP_311484406.1">
    <property type="nucleotide sequence ID" value="NZ_JAVRHP010000036.1"/>
</dbReference>
<gene>
    <name evidence="1" type="ORF">RM529_08635</name>
</gene>
<reference evidence="1 2" key="1">
    <citation type="submission" date="2023-09" db="EMBL/GenBank/DDBJ databases">
        <authorList>
            <person name="Rey-Velasco X."/>
        </authorList>
    </citation>
    <scope>NUCLEOTIDE SEQUENCE [LARGE SCALE GENOMIC DNA]</scope>
    <source>
        <strain evidence="1 2">F297</strain>
    </source>
</reference>
<proteinExistence type="predicted"/>
<dbReference type="EMBL" id="JAVRHP010000036">
    <property type="protein sequence ID" value="MDT0650207.1"/>
    <property type="molecule type" value="Genomic_DNA"/>
</dbReference>